<sequence length="41" mass="4320">MFDIGNVLGRWSGSGGGCGDSHCHVRVRPVAVKGIRLRTAP</sequence>
<dbReference type="Proteomes" id="UP000214646">
    <property type="component" value="Unassembled WGS sequence"/>
</dbReference>
<comment type="caution">
    <text evidence="1">The sequence shown here is derived from an EMBL/GenBank/DDBJ whole genome shotgun (WGS) entry which is preliminary data.</text>
</comment>
<organism evidence="1 2">
    <name type="scientific">Fimbriiglobus ruber</name>
    <dbReference type="NCBI Taxonomy" id="1908690"/>
    <lineage>
        <taxon>Bacteria</taxon>
        <taxon>Pseudomonadati</taxon>
        <taxon>Planctomycetota</taxon>
        <taxon>Planctomycetia</taxon>
        <taxon>Gemmatales</taxon>
        <taxon>Gemmataceae</taxon>
        <taxon>Fimbriiglobus</taxon>
    </lineage>
</organism>
<name>A0A225DYE3_9BACT</name>
<dbReference type="EMBL" id="NIDE01000004">
    <property type="protein sequence ID" value="OWK43558.1"/>
    <property type="molecule type" value="Genomic_DNA"/>
</dbReference>
<reference evidence="2" key="1">
    <citation type="submission" date="2017-06" db="EMBL/GenBank/DDBJ databases">
        <title>Genome analysis of Fimbriiglobus ruber SP5, the first member of the order Planctomycetales with confirmed chitinolytic capability.</title>
        <authorList>
            <person name="Ravin N.V."/>
            <person name="Rakitin A.L."/>
            <person name="Ivanova A.A."/>
            <person name="Beletsky A.V."/>
            <person name="Kulichevskaya I.S."/>
            <person name="Mardanov A.V."/>
            <person name="Dedysh S.N."/>
        </authorList>
    </citation>
    <scope>NUCLEOTIDE SEQUENCE [LARGE SCALE GENOMIC DNA]</scope>
    <source>
        <strain evidence="2">SP5</strain>
    </source>
</reference>
<gene>
    <name evidence="1" type="ORF">FRUB_03157</name>
</gene>
<keyword evidence="2" id="KW-1185">Reference proteome</keyword>
<accession>A0A225DYE3</accession>
<evidence type="ECO:0000313" key="1">
    <source>
        <dbReference type="EMBL" id="OWK43558.1"/>
    </source>
</evidence>
<dbReference type="AlphaFoldDB" id="A0A225DYE3"/>
<protein>
    <submittedName>
        <fullName evidence="1">Uncharacterized protein</fullName>
    </submittedName>
</protein>
<evidence type="ECO:0000313" key="2">
    <source>
        <dbReference type="Proteomes" id="UP000214646"/>
    </source>
</evidence>
<proteinExistence type="predicted"/>